<keyword evidence="2" id="KW-1185">Reference proteome</keyword>
<dbReference type="OrthoDB" id="759971at2759"/>
<reference evidence="1 2" key="1">
    <citation type="journal article" date="2020" name="Nat. Food">
        <title>A phased Vanilla planifolia genome enables genetic improvement of flavour and production.</title>
        <authorList>
            <person name="Hasing T."/>
            <person name="Tang H."/>
            <person name="Brym M."/>
            <person name="Khazi F."/>
            <person name="Huang T."/>
            <person name="Chambers A.H."/>
        </authorList>
    </citation>
    <scope>NUCLEOTIDE SEQUENCE [LARGE SCALE GENOMIC DNA]</scope>
    <source>
        <tissue evidence="1">Leaf</tissue>
    </source>
</reference>
<name>A0A835UPN1_VANPL</name>
<evidence type="ECO:0000313" key="1">
    <source>
        <dbReference type="EMBL" id="KAG0467156.1"/>
    </source>
</evidence>
<gene>
    <name evidence="1" type="ORF">HPP92_018736</name>
</gene>
<comment type="caution">
    <text evidence="1">The sequence shown here is derived from an EMBL/GenBank/DDBJ whole genome shotgun (WGS) entry which is preliminary data.</text>
</comment>
<dbReference type="AlphaFoldDB" id="A0A835UPN1"/>
<proteinExistence type="predicted"/>
<sequence>MAHKRVAVVQLISCPFRSLPLLFWCAAFEPATVFFETAAALSFSCTVPIKPTAFAGLPTALELQRKGSGLGSEVRSAGKEAESITAAAAAVVVEKMTRKKSGGRISDATLCMIMDRFAPS</sequence>
<evidence type="ECO:0000313" key="2">
    <source>
        <dbReference type="Proteomes" id="UP000636800"/>
    </source>
</evidence>
<accession>A0A835UPN1</accession>
<dbReference type="EMBL" id="JADCNL010000009">
    <property type="protein sequence ID" value="KAG0467156.1"/>
    <property type="molecule type" value="Genomic_DNA"/>
</dbReference>
<organism evidence="1 2">
    <name type="scientific">Vanilla planifolia</name>
    <name type="common">Vanilla</name>
    <dbReference type="NCBI Taxonomy" id="51239"/>
    <lineage>
        <taxon>Eukaryota</taxon>
        <taxon>Viridiplantae</taxon>
        <taxon>Streptophyta</taxon>
        <taxon>Embryophyta</taxon>
        <taxon>Tracheophyta</taxon>
        <taxon>Spermatophyta</taxon>
        <taxon>Magnoliopsida</taxon>
        <taxon>Liliopsida</taxon>
        <taxon>Asparagales</taxon>
        <taxon>Orchidaceae</taxon>
        <taxon>Vanilloideae</taxon>
        <taxon>Vanilleae</taxon>
        <taxon>Vanilla</taxon>
    </lineage>
</organism>
<protein>
    <submittedName>
        <fullName evidence="1">Uncharacterized protein</fullName>
    </submittedName>
</protein>
<dbReference type="Proteomes" id="UP000636800">
    <property type="component" value="Unassembled WGS sequence"/>
</dbReference>